<feature type="transmembrane region" description="Helical" evidence="1">
    <location>
        <begin position="371"/>
        <end position="395"/>
    </location>
</feature>
<protein>
    <recommendedName>
        <fullName evidence="3">Nose resistant-to-fluoxetine protein N-terminal domain-containing protein</fullName>
    </recommendedName>
</protein>
<feature type="transmembrane region" description="Helical" evidence="1">
    <location>
        <begin position="476"/>
        <end position="495"/>
    </location>
</feature>
<dbReference type="AlphaFoldDB" id="A0A8W8KRQ2"/>
<evidence type="ECO:0000259" key="3">
    <source>
        <dbReference type="SMART" id="SM00703"/>
    </source>
</evidence>
<keyword evidence="2" id="KW-0732">Signal</keyword>
<feature type="signal peptide" evidence="2">
    <location>
        <begin position="1"/>
        <end position="18"/>
    </location>
</feature>
<dbReference type="GO" id="GO:0016747">
    <property type="term" value="F:acyltransferase activity, transferring groups other than amino-acyl groups"/>
    <property type="evidence" value="ECO:0007669"/>
    <property type="project" value="InterPro"/>
</dbReference>
<feature type="transmembrane region" description="Helical" evidence="1">
    <location>
        <begin position="548"/>
        <end position="565"/>
    </location>
</feature>
<feature type="transmembrane region" description="Helical" evidence="1">
    <location>
        <begin position="225"/>
        <end position="245"/>
    </location>
</feature>
<dbReference type="Proteomes" id="UP000005408">
    <property type="component" value="Unassembled WGS sequence"/>
</dbReference>
<dbReference type="Pfam" id="PF01757">
    <property type="entry name" value="Acyl_transf_3"/>
    <property type="match status" value="1"/>
</dbReference>
<dbReference type="SMART" id="SM00703">
    <property type="entry name" value="NRF"/>
    <property type="match status" value="1"/>
</dbReference>
<accession>A0A8W8KRQ2</accession>
<dbReference type="Pfam" id="PF20146">
    <property type="entry name" value="NRF"/>
    <property type="match status" value="1"/>
</dbReference>
<name>A0A8W8KRQ2_MAGGI</name>
<dbReference type="InterPro" id="IPR006621">
    <property type="entry name" value="Nose-resist-to-fluoxetine_N"/>
</dbReference>
<feature type="transmembrane region" description="Helical" evidence="1">
    <location>
        <begin position="655"/>
        <end position="673"/>
    </location>
</feature>
<keyword evidence="1" id="KW-0812">Transmembrane</keyword>
<feature type="transmembrane region" description="Helical" evidence="1">
    <location>
        <begin position="415"/>
        <end position="435"/>
    </location>
</feature>
<keyword evidence="1" id="KW-1133">Transmembrane helix</keyword>
<proteinExistence type="predicted"/>
<feature type="domain" description="Nose resistant-to-fluoxetine protein N-terminal" evidence="3">
    <location>
        <begin position="83"/>
        <end position="219"/>
    </location>
</feature>
<dbReference type="OrthoDB" id="207378at2759"/>
<feature type="transmembrane region" description="Helical" evidence="1">
    <location>
        <begin position="334"/>
        <end position="351"/>
    </location>
</feature>
<keyword evidence="5" id="KW-1185">Reference proteome</keyword>
<feature type="transmembrane region" description="Helical" evidence="1">
    <location>
        <begin position="618"/>
        <end position="643"/>
    </location>
</feature>
<evidence type="ECO:0000313" key="5">
    <source>
        <dbReference type="Proteomes" id="UP000005408"/>
    </source>
</evidence>
<feature type="transmembrane region" description="Helical" evidence="1">
    <location>
        <begin position="685"/>
        <end position="707"/>
    </location>
</feature>
<dbReference type="EnsemblMetazoa" id="G24308.2">
    <property type="protein sequence ID" value="G24308.2:cds"/>
    <property type="gene ID" value="G24308"/>
</dbReference>
<organism evidence="4 5">
    <name type="scientific">Magallana gigas</name>
    <name type="common">Pacific oyster</name>
    <name type="synonym">Crassostrea gigas</name>
    <dbReference type="NCBI Taxonomy" id="29159"/>
    <lineage>
        <taxon>Eukaryota</taxon>
        <taxon>Metazoa</taxon>
        <taxon>Spiralia</taxon>
        <taxon>Lophotrochozoa</taxon>
        <taxon>Mollusca</taxon>
        <taxon>Bivalvia</taxon>
        <taxon>Autobranchia</taxon>
        <taxon>Pteriomorphia</taxon>
        <taxon>Ostreida</taxon>
        <taxon>Ostreoidea</taxon>
        <taxon>Ostreidae</taxon>
        <taxon>Magallana</taxon>
    </lineage>
</organism>
<dbReference type="PANTHER" id="PTHR11161:SF0">
    <property type="entry name" value="O-ACYLTRANSFERASE LIKE PROTEIN"/>
    <property type="match status" value="1"/>
</dbReference>
<feature type="transmembrane region" description="Helical" evidence="1">
    <location>
        <begin position="502"/>
        <end position="522"/>
    </location>
</feature>
<evidence type="ECO:0000256" key="1">
    <source>
        <dbReference type="SAM" id="Phobius"/>
    </source>
</evidence>
<evidence type="ECO:0000313" key="4">
    <source>
        <dbReference type="EnsemblMetazoa" id="G24308.1:cds"/>
    </source>
</evidence>
<dbReference type="OMA" id="WNFDSYD"/>
<keyword evidence="1" id="KW-0472">Membrane</keyword>
<dbReference type="PANTHER" id="PTHR11161">
    <property type="entry name" value="O-ACYLTRANSFERASE"/>
    <property type="match status" value="1"/>
</dbReference>
<dbReference type="EnsemblMetazoa" id="G24308.1">
    <property type="protein sequence ID" value="G24308.1:cds"/>
    <property type="gene ID" value="G24308"/>
</dbReference>
<evidence type="ECO:0000256" key="2">
    <source>
        <dbReference type="SAM" id="SignalP"/>
    </source>
</evidence>
<feature type="transmembrane region" description="Helical" evidence="1">
    <location>
        <begin position="577"/>
        <end position="598"/>
    </location>
</feature>
<sequence>MALTQTVLGFVVLAVCHCSKHSQDIPGYHDLLKQGFSKLVTRESDQYVLDRYDVRTLIQRMVSAEALLSRKETGLDLSAANISEPCSVGVKLLEDGLQQRSLWAIKMLDSFFKIPSGVLDGDIIWPGQYDECIKINQAFNDRLTYNMTFLIHGKYFLAALLIPVDLIKTNLSMRVGLCLPDVCDKTDVRELLEYYLGILFTNSSSKYEVNSVSHPETKFERTPEFIIASVICSVVGFLLLVGTLYDMFIYQRPENSDIVSGRFNKPEIEPPILNSDTAHLLSTSSQGTLIHRVLHNRKLGKFLLTFSISTNGSKVLSTEAPPPTAVQAVNGVRVLSMSWVILGHTYIFLISNFKNLIPVAPELIHRWTFQIVLNAIFSVDSFFLLSGLLVSYLTLHELEKRNGKINWLLFYFHRFWRLTPTLMLVLLVYTAYFQYWGSGPLWPPRSPDYDQCSQYWWRNLLYIQNFFPLSEECVAWGWYLANDMQFYVISPLLIYPLYRKPLIGYILCFALILMQAIYRGIISVNLKMTMNSSTNQEKFFDELYQRPYARIAPYVVGVVTGFFMWKSRRQVRLPRCVALLGWVIALGCVSAVIFGTTHENRGHKNSLSVDALYNSLSVLTWSLGVAWIIFACNTGYGGFINTFLSAGIWSPLSRLTYCAYLVHPVIMFMYSLCQRYTLYATDINMIFLFLGFWMCTYGVAFFVSMAFEAPMIGLERLLLKKQSS</sequence>
<dbReference type="InterPro" id="IPR052728">
    <property type="entry name" value="O2_lipid_transport_reg"/>
</dbReference>
<dbReference type="InterPro" id="IPR002656">
    <property type="entry name" value="Acyl_transf_3_dom"/>
</dbReference>
<feature type="chain" id="PRO_5042431389" description="Nose resistant-to-fluoxetine protein N-terminal domain-containing protein" evidence="2">
    <location>
        <begin position="19"/>
        <end position="724"/>
    </location>
</feature>
<reference evidence="4" key="1">
    <citation type="submission" date="2022-08" db="UniProtKB">
        <authorList>
            <consortium name="EnsemblMetazoa"/>
        </authorList>
    </citation>
    <scope>IDENTIFICATION</scope>
    <source>
        <strain evidence="4">05x7-T-G4-1.051#20</strain>
    </source>
</reference>